<dbReference type="STRING" id="5888.A0BZ17"/>
<evidence type="ECO:0000256" key="5">
    <source>
        <dbReference type="ARBA" id="ARBA00022989"/>
    </source>
</evidence>
<comment type="subcellular location">
    <subcellularLocation>
        <location evidence="1 8">Mitochondrion inner membrane</location>
        <topology evidence="1 8">Multi-pass membrane protein</topology>
    </subcellularLocation>
</comment>
<accession>A0BZ17</accession>
<sequence length="154" mass="17293">MAQEPNPFSNNIQYYQEHVTFMDTNCAAKAGMVTVAGGAMGFLMALFMNAVEMRDMDYGRTKQSTRYVLRRDINKMFGMAKGFAIFGAFYSIFECQLEKLRIRDDATNSFLSCMFSSMVLAAESVGWKGLMMSGLGGGMFGGVMYYVQIKFMNH</sequence>
<evidence type="ECO:0000256" key="2">
    <source>
        <dbReference type="ARBA" id="ARBA00008444"/>
    </source>
</evidence>
<dbReference type="GO" id="GO:0042721">
    <property type="term" value="C:TIM22 mitochondrial import inner membrane insertion complex"/>
    <property type="evidence" value="ECO:0000318"/>
    <property type="project" value="GO_Central"/>
</dbReference>
<protein>
    <recommendedName>
        <fullName evidence="8">Mitochondrial import inner membrane translocase subunit TIM22</fullName>
    </recommendedName>
</protein>
<dbReference type="KEGG" id="ptm:GSPATT00033637001"/>
<dbReference type="OMA" id="FETNICQ"/>
<dbReference type="GO" id="GO:0030943">
    <property type="term" value="F:mitochondrion targeting sequence binding"/>
    <property type="evidence" value="ECO:0000318"/>
    <property type="project" value="GO_Central"/>
</dbReference>
<evidence type="ECO:0000256" key="4">
    <source>
        <dbReference type="ARBA" id="ARBA00022792"/>
    </source>
</evidence>
<dbReference type="GO" id="GO:0008320">
    <property type="term" value="F:protein transmembrane transporter activity"/>
    <property type="evidence" value="ECO:0000318"/>
    <property type="project" value="GO_Central"/>
</dbReference>
<evidence type="ECO:0000313" key="10">
    <source>
        <dbReference type="Proteomes" id="UP000000600"/>
    </source>
</evidence>
<dbReference type="PANTHER" id="PTHR14110:SF0">
    <property type="entry name" value="MITOCHONDRIAL IMPORT INNER MEMBRANE TRANSLOCASE SUBUNIT TIM22"/>
    <property type="match status" value="1"/>
</dbReference>
<reference evidence="9 10" key="1">
    <citation type="journal article" date="2006" name="Nature">
        <title>Global trends of whole-genome duplications revealed by the ciliate Paramecium tetraurelia.</title>
        <authorList>
            <consortium name="Genoscope"/>
            <person name="Aury J.-M."/>
            <person name="Jaillon O."/>
            <person name="Duret L."/>
            <person name="Noel B."/>
            <person name="Jubin C."/>
            <person name="Porcel B.M."/>
            <person name="Segurens B."/>
            <person name="Daubin V."/>
            <person name="Anthouard V."/>
            <person name="Aiach N."/>
            <person name="Arnaiz O."/>
            <person name="Billaut A."/>
            <person name="Beisson J."/>
            <person name="Blanc I."/>
            <person name="Bouhouche K."/>
            <person name="Camara F."/>
            <person name="Duharcourt S."/>
            <person name="Guigo R."/>
            <person name="Gogendeau D."/>
            <person name="Katinka M."/>
            <person name="Keller A.-M."/>
            <person name="Kissmehl R."/>
            <person name="Klotz C."/>
            <person name="Koll F."/>
            <person name="Le Moue A."/>
            <person name="Lepere C."/>
            <person name="Malinsky S."/>
            <person name="Nowacki M."/>
            <person name="Nowak J.K."/>
            <person name="Plattner H."/>
            <person name="Poulain J."/>
            <person name="Ruiz F."/>
            <person name="Serrano V."/>
            <person name="Zagulski M."/>
            <person name="Dessen P."/>
            <person name="Betermier M."/>
            <person name="Weissenbach J."/>
            <person name="Scarpelli C."/>
            <person name="Schachter V."/>
            <person name="Sperling L."/>
            <person name="Meyer E."/>
            <person name="Cohen J."/>
            <person name="Wincker P."/>
        </authorList>
    </citation>
    <scope>NUCLEOTIDE SEQUENCE [LARGE SCALE GENOMIC DNA]</scope>
    <source>
        <strain evidence="9 10">Stock d4-2</strain>
    </source>
</reference>
<dbReference type="eggNOG" id="ENOG502SVIT">
    <property type="taxonomic scope" value="Eukaryota"/>
</dbReference>
<keyword evidence="6 8" id="KW-0496">Mitochondrion</keyword>
<dbReference type="AlphaFoldDB" id="A0BZ17"/>
<dbReference type="GO" id="GO:0045039">
    <property type="term" value="P:protein insertion into mitochondrial inner membrane"/>
    <property type="evidence" value="ECO:0000318"/>
    <property type="project" value="GO_Central"/>
</dbReference>
<evidence type="ECO:0000256" key="1">
    <source>
        <dbReference type="ARBA" id="ARBA00004448"/>
    </source>
</evidence>
<dbReference type="OrthoDB" id="305651at2759"/>
<dbReference type="PANTHER" id="PTHR14110">
    <property type="entry name" value="MITOCHONDRIAL IMPORT INNER MEMBRANE TRANSLOCASE SUBUNIT TIM22"/>
    <property type="match status" value="1"/>
</dbReference>
<keyword evidence="5 8" id="KW-1133">Transmembrane helix</keyword>
<dbReference type="EMBL" id="CT868028">
    <property type="protein sequence ID" value="CAK63784.1"/>
    <property type="molecule type" value="Genomic_DNA"/>
</dbReference>
<evidence type="ECO:0000256" key="8">
    <source>
        <dbReference type="RuleBase" id="RU367038"/>
    </source>
</evidence>
<keyword evidence="8" id="KW-0653">Protein transport</keyword>
<evidence type="ECO:0000256" key="7">
    <source>
        <dbReference type="ARBA" id="ARBA00023136"/>
    </source>
</evidence>
<keyword evidence="10" id="KW-1185">Reference proteome</keyword>
<dbReference type="HOGENOM" id="CLU_1869124_0_0_1"/>
<comment type="subunit">
    <text evidence="8">Component of the TIM22 complex.</text>
</comment>
<gene>
    <name evidence="9" type="ORF">GSPATT00033637001</name>
</gene>
<proteinExistence type="inferred from homology"/>
<keyword evidence="7 8" id="KW-0472">Membrane</keyword>
<evidence type="ECO:0000256" key="6">
    <source>
        <dbReference type="ARBA" id="ARBA00023128"/>
    </source>
</evidence>
<dbReference type="RefSeq" id="XP_001431182.1">
    <property type="nucleotide sequence ID" value="XM_001431145.1"/>
</dbReference>
<comment type="similarity">
    <text evidence="2 8">Belongs to the Tim17/Tim22/Tim23 family.</text>
</comment>
<keyword evidence="3 8" id="KW-0812">Transmembrane</keyword>
<feature type="transmembrane region" description="Helical" evidence="8">
    <location>
        <begin position="30"/>
        <end position="51"/>
    </location>
</feature>
<dbReference type="Pfam" id="PF02466">
    <property type="entry name" value="Tim17"/>
    <property type="match status" value="1"/>
</dbReference>
<keyword evidence="8" id="KW-0813">Transport</keyword>
<feature type="transmembrane region" description="Helical" evidence="8">
    <location>
        <begin position="72"/>
        <end position="93"/>
    </location>
</feature>
<dbReference type="InParanoid" id="A0BZ17"/>
<dbReference type="InterPro" id="IPR039175">
    <property type="entry name" value="TIM22"/>
</dbReference>
<comment type="function">
    <text evidence="8">Essential core component of the TIM22 complex, a complex that mediates the import and insertion of multi-pass transmembrane proteins into the mitochondrial inner membrane. In the TIM22 complex, it constitutes the voltage-activated and signal-gated channel. Forms a twin-pore translocase that uses the membrane potential as external driving force in 2 voltage-dependent steps.</text>
</comment>
<feature type="transmembrane region" description="Helical" evidence="8">
    <location>
        <begin position="125"/>
        <end position="147"/>
    </location>
</feature>
<organism evidence="9 10">
    <name type="scientific">Paramecium tetraurelia</name>
    <dbReference type="NCBI Taxonomy" id="5888"/>
    <lineage>
        <taxon>Eukaryota</taxon>
        <taxon>Sar</taxon>
        <taxon>Alveolata</taxon>
        <taxon>Ciliophora</taxon>
        <taxon>Intramacronucleata</taxon>
        <taxon>Oligohymenophorea</taxon>
        <taxon>Peniculida</taxon>
        <taxon>Parameciidae</taxon>
        <taxon>Paramecium</taxon>
    </lineage>
</organism>
<dbReference type="GeneID" id="5016966"/>
<evidence type="ECO:0000313" key="9">
    <source>
        <dbReference type="EMBL" id="CAK63784.1"/>
    </source>
</evidence>
<keyword evidence="4 8" id="KW-0999">Mitochondrion inner membrane</keyword>
<evidence type="ECO:0000256" key="3">
    <source>
        <dbReference type="ARBA" id="ARBA00022692"/>
    </source>
</evidence>
<name>A0BZ17_PARTE</name>
<dbReference type="Proteomes" id="UP000000600">
    <property type="component" value="Unassembled WGS sequence"/>
</dbReference>
<keyword evidence="8" id="KW-0811">Translocation</keyword>